<evidence type="ECO:0000313" key="2">
    <source>
        <dbReference type="EnsemblPlants" id="KQK85735"/>
    </source>
</evidence>
<keyword evidence="1" id="KW-0812">Transmembrane</keyword>
<feature type="transmembrane region" description="Helical" evidence="1">
    <location>
        <begin position="6"/>
        <end position="27"/>
    </location>
</feature>
<keyword evidence="1" id="KW-1133">Transmembrane helix</keyword>
<keyword evidence="3" id="KW-1185">Reference proteome</keyword>
<accession>K3Z2S6</accession>
<dbReference type="EnsemblPlants" id="KQK85735">
    <property type="protein sequence ID" value="KQK85735"/>
    <property type="gene ID" value="SETIT_020844mg"/>
</dbReference>
<dbReference type="HOGENOM" id="CLU_3387316_0_0_1"/>
<reference evidence="2" key="2">
    <citation type="submission" date="2018-08" db="UniProtKB">
        <authorList>
            <consortium name="EnsemblPlants"/>
        </authorList>
    </citation>
    <scope>IDENTIFICATION</scope>
    <source>
        <strain evidence="2">Yugu1</strain>
    </source>
</reference>
<dbReference type="AlphaFoldDB" id="K3Z2S6"/>
<proteinExistence type="predicted"/>
<name>K3Z2S6_SETIT</name>
<evidence type="ECO:0000313" key="3">
    <source>
        <dbReference type="Proteomes" id="UP000004995"/>
    </source>
</evidence>
<dbReference type="Gramene" id="KQK85735">
    <property type="protein sequence ID" value="KQK85735"/>
    <property type="gene ID" value="SETIT_020844mg"/>
</dbReference>
<protein>
    <submittedName>
        <fullName evidence="2">Uncharacterized protein</fullName>
    </submittedName>
</protein>
<dbReference type="InParanoid" id="K3Z2S6"/>
<sequence>YGSQYSRIYCYCIVHSSSYCLFTYYLCKNSQPK</sequence>
<dbReference type="Proteomes" id="UP000004995">
    <property type="component" value="Unassembled WGS sequence"/>
</dbReference>
<evidence type="ECO:0000256" key="1">
    <source>
        <dbReference type="SAM" id="Phobius"/>
    </source>
</evidence>
<reference evidence="3" key="1">
    <citation type="journal article" date="2012" name="Nat. Biotechnol.">
        <title>Reference genome sequence of the model plant Setaria.</title>
        <authorList>
            <person name="Bennetzen J.L."/>
            <person name="Schmutz J."/>
            <person name="Wang H."/>
            <person name="Percifield R."/>
            <person name="Hawkins J."/>
            <person name="Pontaroli A.C."/>
            <person name="Estep M."/>
            <person name="Feng L."/>
            <person name="Vaughn J.N."/>
            <person name="Grimwood J."/>
            <person name="Jenkins J."/>
            <person name="Barry K."/>
            <person name="Lindquist E."/>
            <person name="Hellsten U."/>
            <person name="Deshpande S."/>
            <person name="Wang X."/>
            <person name="Wu X."/>
            <person name="Mitros T."/>
            <person name="Triplett J."/>
            <person name="Yang X."/>
            <person name="Ye C.Y."/>
            <person name="Mauro-Herrera M."/>
            <person name="Wang L."/>
            <person name="Li P."/>
            <person name="Sharma M."/>
            <person name="Sharma R."/>
            <person name="Ronald P.C."/>
            <person name="Panaud O."/>
            <person name="Kellogg E.A."/>
            <person name="Brutnell T.P."/>
            <person name="Doust A.N."/>
            <person name="Tuskan G.A."/>
            <person name="Rokhsar D."/>
            <person name="Devos K.M."/>
        </authorList>
    </citation>
    <scope>NUCLEOTIDE SEQUENCE [LARGE SCALE GENOMIC DNA]</scope>
    <source>
        <strain evidence="3">cv. Yugu1</strain>
    </source>
</reference>
<keyword evidence="1" id="KW-0472">Membrane</keyword>
<organism evidence="2 3">
    <name type="scientific">Setaria italica</name>
    <name type="common">Foxtail millet</name>
    <name type="synonym">Panicum italicum</name>
    <dbReference type="NCBI Taxonomy" id="4555"/>
    <lineage>
        <taxon>Eukaryota</taxon>
        <taxon>Viridiplantae</taxon>
        <taxon>Streptophyta</taxon>
        <taxon>Embryophyta</taxon>
        <taxon>Tracheophyta</taxon>
        <taxon>Spermatophyta</taxon>
        <taxon>Magnoliopsida</taxon>
        <taxon>Liliopsida</taxon>
        <taxon>Poales</taxon>
        <taxon>Poaceae</taxon>
        <taxon>PACMAD clade</taxon>
        <taxon>Panicoideae</taxon>
        <taxon>Panicodae</taxon>
        <taxon>Paniceae</taxon>
        <taxon>Cenchrinae</taxon>
        <taxon>Setaria</taxon>
    </lineage>
</organism>